<dbReference type="GO" id="GO:0006086">
    <property type="term" value="P:pyruvate decarboxylation to acetyl-CoA"/>
    <property type="evidence" value="ECO:0007669"/>
    <property type="project" value="TreeGrafter"/>
</dbReference>
<sequence>MFANAVCLVRKASQSLYSRATYATEATLKCEPAKLHRFEKGPSTEDVFKKDEAQALIQQMYTVRAMEDELASLYKQKKSRGFCHLYQGQEAICCGVKSRLGPKDTVITSYRCHPWTVVMGAPIVGVLAELQGKVTGISKGKGGSMHIYADHFYGGNGIVGAQVPLGTGLGLKNKYNNDGGFSVTAYGDGAANQGQVAEAFNIAKLWSLPVLYLIENNLYGMGTSAQRASANTDYYQRGDLIPGIQVDGMDIVAVRTAMDFAKEHFKAGKGPILIETRTYRYLGHSMSDAANYRTREEIKEVRDNRDPINKFKKKLLEAGLLTEDEIKKAKDEGKKIVKAASAQSQKDKDIELTELGYDVYAHNLEGRIRRTAVYDTMEHKVLGKVINLK</sequence>
<dbReference type="SUPFAM" id="SSF52518">
    <property type="entry name" value="Thiamin diphosphate-binding fold (THDP-binding)"/>
    <property type="match status" value="1"/>
</dbReference>
<dbReference type="FunFam" id="3.40.50.970:FF:000013">
    <property type="entry name" value="Pyruvate dehydrogenase E1 component subunit alpha"/>
    <property type="match status" value="1"/>
</dbReference>
<gene>
    <name evidence="7" type="ORF">QE152_g26663</name>
</gene>
<protein>
    <recommendedName>
        <fullName evidence="2">pyruvate dehydrogenase (acetyl-transferring)</fullName>
        <ecNumber evidence="2">1.2.4.1</ecNumber>
    </recommendedName>
</protein>
<dbReference type="PANTHER" id="PTHR11516">
    <property type="entry name" value="PYRUVATE DEHYDROGENASE E1 COMPONENT, ALPHA SUBUNIT BACTERIAL AND ORGANELLAR"/>
    <property type="match status" value="1"/>
</dbReference>
<proteinExistence type="predicted"/>
<evidence type="ECO:0000313" key="7">
    <source>
        <dbReference type="EMBL" id="KAK9709344.1"/>
    </source>
</evidence>
<keyword evidence="4" id="KW-0560">Oxidoreductase</keyword>
<dbReference type="Proteomes" id="UP001458880">
    <property type="component" value="Unassembled WGS sequence"/>
</dbReference>
<organism evidence="7 8">
    <name type="scientific">Popillia japonica</name>
    <name type="common">Japanese beetle</name>
    <dbReference type="NCBI Taxonomy" id="7064"/>
    <lineage>
        <taxon>Eukaryota</taxon>
        <taxon>Metazoa</taxon>
        <taxon>Ecdysozoa</taxon>
        <taxon>Arthropoda</taxon>
        <taxon>Hexapoda</taxon>
        <taxon>Insecta</taxon>
        <taxon>Pterygota</taxon>
        <taxon>Neoptera</taxon>
        <taxon>Endopterygota</taxon>
        <taxon>Coleoptera</taxon>
        <taxon>Polyphaga</taxon>
        <taxon>Scarabaeiformia</taxon>
        <taxon>Scarabaeidae</taxon>
        <taxon>Rutelinae</taxon>
        <taxon>Popillia</taxon>
    </lineage>
</organism>
<dbReference type="InterPro" id="IPR029061">
    <property type="entry name" value="THDP-binding"/>
</dbReference>
<evidence type="ECO:0000259" key="6">
    <source>
        <dbReference type="Pfam" id="PF00676"/>
    </source>
</evidence>
<name>A0AAW1JW50_POPJA</name>
<dbReference type="Gene3D" id="3.40.50.970">
    <property type="match status" value="1"/>
</dbReference>
<dbReference type="InterPro" id="IPR050642">
    <property type="entry name" value="PDH_E1_Alpha_Subunit"/>
</dbReference>
<evidence type="ECO:0000256" key="2">
    <source>
        <dbReference type="ARBA" id="ARBA00012281"/>
    </source>
</evidence>
<dbReference type="InterPro" id="IPR001017">
    <property type="entry name" value="DH_E1"/>
</dbReference>
<evidence type="ECO:0000256" key="3">
    <source>
        <dbReference type="ARBA" id="ARBA00022946"/>
    </source>
</evidence>
<dbReference type="CDD" id="cd02000">
    <property type="entry name" value="TPP_E1_PDC_ADC_BCADC"/>
    <property type="match status" value="1"/>
</dbReference>
<feature type="domain" description="Dehydrogenase E1 component" evidence="6">
    <location>
        <begin position="59"/>
        <end position="349"/>
    </location>
</feature>
<dbReference type="PANTHER" id="PTHR11516:SF60">
    <property type="entry name" value="PYRUVATE DEHYDROGENASE E1 COMPONENT SUBUNIT ALPHA"/>
    <property type="match status" value="1"/>
</dbReference>
<dbReference type="GO" id="GO:0004739">
    <property type="term" value="F:pyruvate dehydrogenase (acetyl-transferring) activity"/>
    <property type="evidence" value="ECO:0007669"/>
    <property type="project" value="UniProtKB-EC"/>
</dbReference>
<evidence type="ECO:0000256" key="5">
    <source>
        <dbReference type="ARBA" id="ARBA00023052"/>
    </source>
</evidence>
<evidence type="ECO:0000256" key="1">
    <source>
        <dbReference type="ARBA" id="ARBA00001964"/>
    </source>
</evidence>
<dbReference type="EMBL" id="JASPKY010000311">
    <property type="protein sequence ID" value="KAK9709344.1"/>
    <property type="molecule type" value="Genomic_DNA"/>
</dbReference>
<keyword evidence="3" id="KW-0809">Transit peptide</keyword>
<accession>A0AAW1JW50</accession>
<keyword evidence="5" id="KW-0786">Thiamine pyrophosphate</keyword>
<keyword evidence="8" id="KW-1185">Reference proteome</keyword>
<evidence type="ECO:0000313" key="8">
    <source>
        <dbReference type="Proteomes" id="UP001458880"/>
    </source>
</evidence>
<dbReference type="AlphaFoldDB" id="A0AAW1JW50"/>
<dbReference type="EC" id="1.2.4.1" evidence="2"/>
<reference evidence="7 8" key="1">
    <citation type="journal article" date="2024" name="BMC Genomics">
        <title>De novo assembly and annotation of Popillia japonica's genome with initial clues to its potential as an invasive pest.</title>
        <authorList>
            <person name="Cucini C."/>
            <person name="Boschi S."/>
            <person name="Funari R."/>
            <person name="Cardaioli E."/>
            <person name="Iannotti N."/>
            <person name="Marturano G."/>
            <person name="Paoli F."/>
            <person name="Bruttini M."/>
            <person name="Carapelli A."/>
            <person name="Frati F."/>
            <person name="Nardi F."/>
        </authorList>
    </citation>
    <scope>NUCLEOTIDE SEQUENCE [LARGE SCALE GENOMIC DNA]</scope>
    <source>
        <strain evidence="7">DMR45628</strain>
    </source>
</reference>
<evidence type="ECO:0000256" key="4">
    <source>
        <dbReference type="ARBA" id="ARBA00023002"/>
    </source>
</evidence>
<comment type="cofactor">
    <cofactor evidence="1">
        <name>thiamine diphosphate</name>
        <dbReference type="ChEBI" id="CHEBI:58937"/>
    </cofactor>
</comment>
<comment type="caution">
    <text evidence="7">The sequence shown here is derived from an EMBL/GenBank/DDBJ whole genome shotgun (WGS) entry which is preliminary data.</text>
</comment>
<dbReference type="Pfam" id="PF00676">
    <property type="entry name" value="E1_dh"/>
    <property type="match status" value="1"/>
</dbReference>